<dbReference type="UniPathway" id="UPA00253">
    <property type="reaction ID" value="UER00334"/>
</dbReference>
<keyword evidence="5" id="KW-0547">Nucleotide-binding</keyword>
<dbReference type="PANTHER" id="PTHR23090">
    <property type="entry name" value="NH 3 /GLUTAMINE-DEPENDENT NAD + SYNTHETASE"/>
    <property type="match status" value="1"/>
</dbReference>
<sequence length="596" mass="66505">MKVMLCQTNATIGDVAGNTKILKQGITEALQAKADVVLFPEMVTTGYPPRDLLYRQDIWDQQPIIADMISSILQKENQQLTVIYGGIQEVKFQPYVEGKGHMKLSPKIRYARFNTAYVIDKAYGIRTIHKQLLPCYDVFDETRYFVRGKKSLPLPIVVTNQTVNCDVLICEDIWSSDEDIWSSDGCNAPASYNIDPVSRLEGNGPLFVLNASPYWKGKITTTKELVSSIAKRLKRTVCWCNQIGAHDDIVTGGYSMIAVPTKEHTILRMAKSFAEDTLVATIPNKYGESYELPEEKAQPKFCGKEIEPSDLEMWNIYNALKLHIQDYCRRTGFKTVVLGLSGGIDSALVAAIAADALGGENVIGITMPSKFSSKGSVTDAQALALNLKMPFMEIPIGDIHQCFRDVLLSGGKQEFIKPVTDENIQPRARMTILMATSNDYNALLLTTGNKSEITVGFSTLYGDQAGGLAVISDLWKTEVYELCEFINKYRGEVIPQCTMSKPPSPELCLNQRDTDSLPRYEILDLLLKALIEDEKPMDELMKISGLSKKSVDRIVRLYANSEFKRVQLCIGCKISLKAYGSGRRMPIACKLTRIKF</sequence>
<dbReference type="NCBIfam" id="TIGR00552">
    <property type="entry name" value="nadE"/>
    <property type="match status" value="1"/>
</dbReference>
<dbReference type="EC" id="6.3.5.1" evidence="3"/>
<name>A0A0F9LNW3_9ZZZZ</name>
<dbReference type="SUPFAM" id="SSF52402">
    <property type="entry name" value="Adenine nucleotide alpha hydrolases-like"/>
    <property type="match status" value="1"/>
</dbReference>
<evidence type="ECO:0000313" key="9">
    <source>
        <dbReference type="EMBL" id="KKM88911.1"/>
    </source>
</evidence>
<reference evidence="9" key="1">
    <citation type="journal article" date="2015" name="Nature">
        <title>Complex archaea that bridge the gap between prokaryotes and eukaryotes.</title>
        <authorList>
            <person name="Spang A."/>
            <person name="Saw J.H."/>
            <person name="Jorgensen S.L."/>
            <person name="Zaremba-Niedzwiedzka K."/>
            <person name="Martijn J."/>
            <person name="Lind A.E."/>
            <person name="van Eijk R."/>
            <person name="Schleper C."/>
            <person name="Guy L."/>
            <person name="Ettema T.J."/>
        </authorList>
    </citation>
    <scope>NUCLEOTIDE SEQUENCE</scope>
</reference>
<dbReference type="AlphaFoldDB" id="A0A0F9LNW3"/>
<dbReference type="PANTHER" id="PTHR23090:SF9">
    <property type="entry name" value="GLUTAMINE-DEPENDENT NAD(+) SYNTHETASE"/>
    <property type="match status" value="1"/>
</dbReference>
<dbReference type="InterPro" id="IPR022310">
    <property type="entry name" value="NAD/GMP_synthase"/>
</dbReference>
<dbReference type="InterPro" id="IPR036526">
    <property type="entry name" value="C-N_Hydrolase_sf"/>
</dbReference>
<feature type="domain" description="CN hydrolase" evidence="8">
    <location>
        <begin position="1"/>
        <end position="284"/>
    </location>
</feature>
<comment type="caution">
    <text evidence="9">The sequence shown here is derived from an EMBL/GenBank/DDBJ whole genome shotgun (WGS) entry which is preliminary data.</text>
</comment>
<dbReference type="GO" id="GO:0005524">
    <property type="term" value="F:ATP binding"/>
    <property type="evidence" value="ECO:0007669"/>
    <property type="project" value="UniProtKB-KW"/>
</dbReference>
<evidence type="ECO:0000256" key="1">
    <source>
        <dbReference type="ARBA" id="ARBA00005188"/>
    </source>
</evidence>
<dbReference type="GO" id="GO:0009435">
    <property type="term" value="P:NAD+ biosynthetic process"/>
    <property type="evidence" value="ECO:0007669"/>
    <property type="project" value="UniProtKB-UniPathway"/>
</dbReference>
<dbReference type="PROSITE" id="PS50263">
    <property type="entry name" value="CN_HYDROLASE"/>
    <property type="match status" value="1"/>
</dbReference>
<comment type="pathway">
    <text evidence="1">Cofactor biosynthesis; NAD(+) biosynthesis; NAD(+) from deamido-NAD(+) (L-Gln route): step 1/1.</text>
</comment>
<evidence type="ECO:0000256" key="3">
    <source>
        <dbReference type="ARBA" id="ARBA00012743"/>
    </source>
</evidence>
<dbReference type="GO" id="GO:0004359">
    <property type="term" value="F:glutaminase activity"/>
    <property type="evidence" value="ECO:0007669"/>
    <property type="project" value="InterPro"/>
</dbReference>
<dbReference type="HAMAP" id="MF_02090">
    <property type="entry name" value="NadE_glutamine_dep"/>
    <property type="match status" value="1"/>
</dbReference>
<evidence type="ECO:0000256" key="2">
    <source>
        <dbReference type="ARBA" id="ARBA00007145"/>
    </source>
</evidence>
<comment type="similarity">
    <text evidence="2">In the C-terminal section; belongs to the NAD synthetase family.</text>
</comment>
<evidence type="ECO:0000259" key="8">
    <source>
        <dbReference type="PROSITE" id="PS50263"/>
    </source>
</evidence>
<dbReference type="Gene3D" id="3.40.50.620">
    <property type="entry name" value="HUPs"/>
    <property type="match status" value="1"/>
</dbReference>
<dbReference type="GO" id="GO:0005737">
    <property type="term" value="C:cytoplasm"/>
    <property type="evidence" value="ECO:0007669"/>
    <property type="project" value="InterPro"/>
</dbReference>
<dbReference type="EMBL" id="LAZR01006897">
    <property type="protein sequence ID" value="KKM88911.1"/>
    <property type="molecule type" value="Genomic_DNA"/>
</dbReference>
<dbReference type="SUPFAM" id="SSF56317">
    <property type="entry name" value="Carbon-nitrogen hydrolase"/>
    <property type="match status" value="1"/>
</dbReference>
<dbReference type="InterPro" id="IPR014729">
    <property type="entry name" value="Rossmann-like_a/b/a_fold"/>
</dbReference>
<evidence type="ECO:0000256" key="7">
    <source>
        <dbReference type="ARBA" id="ARBA00023027"/>
    </source>
</evidence>
<gene>
    <name evidence="9" type="ORF">LCGC14_1253950</name>
</gene>
<dbReference type="InterPro" id="IPR003694">
    <property type="entry name" value="NAD_synthase"/>
</dbReference>
<dbReference type="FunFam" id="3.40.50.620:FF:000106">
    <property type="entry name" value="Glutamine-dependent NAD(+) synthetase"/>
    <property type="match status" value="1"/>
</dbReference>
<dbReference type="PIRSF" id="PIRSF006630">
    <property type="entry name" value="NADS_GAT"/>
    <property type="match status" value="1"/>
</dbReference>
<dbReference type="InterPro" id="IPR003010">
    <property type="entry name" value="C-N_Hydrolase"/>
</dbReference>
<keyword evidence="6" id="KW-0067">ATP-binding</keyword>
<dbReference type="NCBIfam" id="NF010588">
    <property type="entry name" value="PRK13981.1"/>
    <property type="match status" value="1"/>
</dbReference>
<evidence type="ECO:0000256" key="6">
    <source>
        <dbReference type="ARBA" id="ARBA00022840"/>
    </source>
</evidence>
<accession>A0A0F9LNW3</accession>
<evidence type="ECO:0000256" key="4">
    <source>
        <dbReference type="ARBA" id="ARBA00022598"/>
    </source>
</evidence>
<organism evidence="9">
    <name type="scientific">marine sediment metagenome</name>
    <dbReference type="NCBI Taxonomy" id="412755"/>
    <lineage>
        <taxon>unclassified sequences</taxon>
        <taxon>metagenomes</taxon>
        <taxon>ecological metagenomes</taxon>
    </lineage>
</organism>
<dbReference type="Gene3D" id="3.60.110.10">
    <property type="entry name" value="Carbon-nitrogen hydrolase"/>
    <property type="match status" value="1"/>
</dbReference>
<dbReference type="Pfam" id="PF02540">
    <property type="entry name" value="NAD_synthase"/>
    <property type="match status" value="1"/>
</dbReference>
<dbReference type="CDD" id="cd00553">
    <property type="entry name" value="NAD_synthase"/>
    <property type="match status" value="1"/>
</dbReference>
<evidence type="ECO:0000256" key="5">
    <source>
        <dbReference type="ARBA" id="ARBA00022741"/>
    </source>
</evidence>
<dbReference type="InterPro" id="IPR014445">
    <property type="entry name" value="Gln-dep_NAD_synthase"/>
</dbReference>
<proteinExistence type="inferred from homology"/>
<dbReference type="GO" id="GO:0003952">
    <property type="term" value="F:NAD+ synthase (glutamine-hydrolyzing) activity"/>
    <property type="evidence" value="ECO:0007669"/>
    <property type="project" value="UniProtKB-EC"/>
</dbReference>
<keyword evidence="7" id="KW-0520">NAD</keyword>
<dbReference type="Pfam" id="PF00795">
    <property type="entry name" value="CN_hydrolase"/>
    <property type="match status" value="1"/>
</dbReference>
<dbReference type="CDD" id="cd07570">
    <property type="entry name" value="GAT_Gln-NAD-synth"/>
    <property type="match status" value="1"/>
</dbReference>
<keyword evidence="4" id="KW-0436">Ligase</keyword>
<protein>
    <recommendedName>
        <fullName evidence="3">NAD(+) synthase (glutamine-hydrolyzing)</fullName>
        <ecNumber evidence="3">6.3.5.1</ecNumber>
    </recommendedName>
</protein>